<keyword evidence="4" id="KW-1185">Reference proteome</keyword>
<dbReference type="Proteomes" id="UP001054252">
    <property type="component" value="Unassembled WGS sequence"/>
</dbReference>
<feature type="compositionally biased region" description="Polar residues" evidence="1">
    <location>
        <begin position="1"/>
        <end position="20"/>
    </location>
</feature>
<gene>
    <name evidence="3" type="ORF">SLEP1_g19968</name>
</gene>
<proteinExistence type="predicted"/>
<feature type="transmembrane region" description="Helical" evidence="2">
    <location>
        <begin position="52"/>
        <end position="71"/>
    </location>
</feature>
<sequence>MAARPSTAQTTYSPSPNQKTRPPLFKDNDLDWVRPDGRSFHQCRPACKPLTFSFYLCFFLSLLEYFLAYFISDFAFQFDRVYMGWVCDFVFLIMLCMLDFFLFQIKLRTLNAFLFRAVPFGE</sequence>
<evidence type="ECO:0000256" key="1">
    <source>
        <dbReference type="SAM" id="MobiDB-lite"/>
    </source>
</evidence>
<reference evidence="3 4" key="1">
    <citation type="journal article" date="2021" name="Commun. Biol.">
        <title>The genome of Shorea leprosula (Dipterocarpaceae) highlights the ecological relevance of drought in aseasonal tropical rainforests.</title>
        <authorList>
            <person name="Ng K.K.S."/>
            <person name="Kobayashi M.J."/>
            <person name="Fawcett J.A."/>
            <person name="Hatakeyama M."/>
            <person name="Paape T."/>
            <person name="Ng C.H."/>
            <person name="Ang C.C."/>
            <person name="Tnah L.H."/>
            <person name="Lee C.T."/>
            <person name="Nishiyama T."/>
            <person name="Sese J."/>
            <person name="O'Brien M.J."/>
            <person name="Copetti D."/>
            <person name="Mohd Noor M.I."/>
            <person name="Ong R.C."/>
            <person name="Putra M."/>
            <person name="Sireger I.Z."/>
            <person name="Indrioko S."/>
            <person name="Kosugi Y."/>
            <person name="Izuno A."/>
            <person name="Isagi Y."/>
            <person name="Lee S.L."/>
            <person name="Shimizu K.K."/>
        </authorList>
    </citation>
    <scope>NUCLEOTIDE SEQUENCE [LARGE SCALE GENOMIC DNA]</scope>
    <source>
        <strain evidence="3">214</strain>
    </source>
</reference>
<protein>
    <submittedName>
        <fullName evidence="3">Uncharacterized protein</fullName>
    </submittedName>
</protein>
<keyword evidence="2" id="KW-0812">Transmembrane</keyword>
<keyword evidence="2" id="KW-0472">Membrane</keyword>
<name>A0AAV5JBN7_9ROSI</name>
<evidence type="ECO:0000313" key="3">
    <source>
        <dbReference type="EMBL" id="GKV08321.1"/>
    </source>
</evidence>
<dbReference type="AlphaFoldDB" id="A0AAV5JBN7"/>
<organism evidence="3 4">
    <name type="scientific">Rubroshorea leprosula</name>
    <dbReference type="NCBI Taxonomy" id="152421"/>
    <lineage>
        <taxon>Eukaryota</taxon>
        <taxon>Viridiplantae</taxon>
        <taxon>Streptophyta</taxon>
        <taxon>Embryophyta</taxon>
        <taxon>Tracheophyta</taxon>
        <taxon>Spermatophyta</taxon>
        <taxon>Magnoliopsida</taxon>
        <taxon>eudicotyledons</taxon>
        <taxon>Gunneridae</taxon>
        <taxon>Pentapetalae</taxon>
        <taxon>rosids</taxon>
        <taxon>malvids</taxon>
        <taxon>Malvales</taxon>
        <taxon>Dipterocarpaceae</taxon>
        <taxon>Rubroshorea</taxon>
    </lineage>
</organism>
<keyword evidence="2" id="KW-1133">Transmembrane helix</keyword>
<feature type="transmembrane region" description="Helical" evidence="2">
    <location>
        <begin position="83"/>
        <end position="103"/>
    </location>
</feature>
<evidence type="ECO:0000256" key="2">
    <source>
        <dbReference type="SAM" id="Phobius"/>
    </source>
</evidence>
<feature type="region of interest" description="Disordered" evidence="1">
    <location>
        <begin position="1"/>
        <end position="25"/>
    </location>
</feature>
<evidence type="ECO:0000313" key="4">
    <source>
        <dbReference type="Proteomes" id="UP001054252"/>
    </source>
</evidence>
<dbReference type="EMBL" id="BPVZ01000028">
    <property type="protein sequence ID" value="GKV08321.1"/>
    <property type="molecule type" value="Genomic_DNA"/>
</dbReference>
<comment type="caution">
    <text evidence="3">The sequence shown here is derived from an EMBL/GenBank/DDBJ whole genome shotgun (WGS) entry which is preliminary data.</text>
</comment>
<accession>A0AAV5JBN7</accession>